<proteinExistence type="predicted"/>
<dbReference type="Proteomes" id="UP000011185">
    <property type="component" value="Unassembled WGS sequence"/>
</dbReference>
<evidence type="ECO:0000313" key="1">
    <source>
        <dbReference type="EMBL" id="ELQ74167.1"/>
    </source>
</evidence>
<keyword evidence="2" id="KW-1185">Reference proteome</keyword>
<reference evidence="1 2" key="1">
    <citation type="journal article" date="2012" name="PLoS Pathog.">
        <title>The genome of the obligate intracellular parasite Trachipleistophora hominis: new insights into microsporidian genome dynamics and reductive evolution.</title>
        <authorList>
            <person name="Heinz E."/>
            <person name="Williams T.A."/>
            <person name="Nakjang S."/>
            <person name="Noel C.J."/>
            <person name="Swan D.C."/>
            <person name="Goldberg A.V."/>
            <person name="Harris S.R."/>
            <person name="Weinmaier T."/>
            <person name="Markert S."/>
            <person name="Becher D."/>
            <person name="Bernhardt J."/>
            <person name="Dagan T."/>
            <person name="Hacker C."/>
            <person name="Lucocq J.M."/>
            <person name="Schweder T."/>
            <person name="Rattei T."/>
            <person name="Hall N."/>
            <person name="Hirt R.P."/>
            <person name="Embley T.M."/>
        </authorList>
    </citation>
    <scope>NUCLEOTIDE SEQUENCE [LARGE SCALE GENOMIC DNA]</scope>
</reference>
<dbReference type="HOGENOM" id="CLU_2905766_0_0_1"/>
<organism evidence="1 2">
    <name type="scientific">Trachipleistophora hominis</name>
    <name type="common">Microsporidian parasite</name>
    <dbReference type="NCBI Taxonomy" id="72359"/>
    <lineage>
        <taxon>Eukaryota</taxon>
        <taxon>Fungi</taxon>
        <taxon>Fungi incertae sedis</taxon>
        <taxon>Microsporidia</taxon>
        <taxon>Pleistophoridae</taxon>
        <taxon>Trachipleistophora</taxon>
    </lineage>
</organism>
<sequence>MDTYQNDNLVLLANMALISNFEANKSFVSNKHEFELQKSYNIETPSLKSQCNTVTNESKKSH</sequence>
<gene>
    <name evidence="1" type="ORF">THOM_2905</name>
</gene>
<dbReference type="VEuPathDB" id="MicrosporidiaDB:THOM_2905"/>
<protein>
    <submittedName>
        <fullName evidence="1">Uncharacterized protein</fullName>
    </submittedName>
</protein>
<dbReference type="InParanoid" id="L7JTW2"/>
<evidence type="ECO:0000313" key="2">
    <source>
        <dbReference type="Proteomes" id="UP000011185"/>
    </source>
</evidence>
<name>L7JTW2_TRAHO</name>
<accession>L7JTW2</accession>
<dbReference type="AlphaFoldDB" id="L7JTW2"/>
<dbReference type="EMBL" id="JH994066">
    <property type="protein sequence ID" value="ELQ74167.1"/>
    <property type="molecule type" value="Genomic_DNA"/>
</dbReference>